<feature type="signal peptide" evidence="1">
    <location>
        <begin position="1"/>
        <end position="19"/>
    </location>
</feature>
<dbReference type="EMBL" id="JBBWWQ010000020">
    <property type="protein sequence ID" value="KAK8915877.1"/>
    <property type="molecule type" value="Genomic_DNA"/>
</dbReference>
<evidence type="ECO:0000313" key="3">
    <source>
        <dbReference type="Proteomes" id="UP001418222"/>
    </source>
</evidence>
<evidence type="ECO:0000313" key="2">
    <source>
        <dbReference type="EMBL" id="KAK8915877.1"/>
    </source>
</evidence>
<gene>
    <name evidence="2" type="ORF">KSP39_PZI022915</name>
</gene>
<keyword evidence="1" id="KW-0732">Signal</keyword>
<keyword evidence="3" id="KW-1185">Reference proteome</keyword>
<protein>
    <submittedName>
        <fullName evidence="2">Uncharacterized protein</fullName>
    </submittedName>
</protein>
<organism evidence="2 3">
    <name type="scientific">Platanthera zijinensis</name>
    <dbReference type="NCBI Taxonomy" id="2320716"/>
    <lineage>
        <taxon>Eukaryota</taxon>
        <taxon>Viridiplantae</taxon>
        <taxon>Streptophyta</taxon>
        <taxon>Embryophyta</taxon>
        <taxon>Tracheophyta</taxon>
        <taxon>Spermatophyta</taxon>
        <taxon>Magnoliopsida</taxon>
        <taxon>Liliopsida</taxon>
        <taxon>Asparagales</taxon>
        <taxon>Orchidaceae</taxon>
        <taxon>Orchidoideae</taxon>
        <taxon>Orchideae</taxon>
        <taxon>Orchidinae</taxon>
        <taxon>Platanthera</taxon>
    </lineage>
</organism>
<sequence>MALGIWIIPFTFFIAPCRRLVHLVAKLQQLHDAILRPSSSLPSNVWSRMASFNHITLTI</sequence>
<dbReference type="Proteomes" id="UP001418222">
    <property type="component" value="Unassembled WGS sequence"/>
</dbReference>
<proteinExistence type="predicted"/>
<name>A0AAP0AUB5_9ASPA</name>
<dbReference type="AlphaFoldDB" id="A0AAP0AUB5"/>
<evidence type="ECO:0000256" key="1">
    <source>
        <dbReference type="SAM" id="SignalP"/>
    </source>
</evidence>
<feature type="chain" id="PRO_5042817119" evidence="1">
    <location>
        <begin position="20"/>
        <end position="59"/>
    </location>
</feature>
<reference evidence="2 3" key="1">
    <citation type="journal article" date="2022" name="Nat. Plants">
        <title>Genomes of leafy and leafless Platanthera orchids illuminate the evolution of mycoheterotrophy.</title>
        <authorList>
            <person name="Li M.H."/>
            <person name="Liu K.W."/>
            <person name="Li Z."/>
            <person name="Lu H.C."/>
            <person name="Ye Q.L."/>
            <person name="Zhang D."/>
            <person name="Wang J.Y."/>
            <person name="Li Y.F."/>
            <person name="Zhong Z.M."/>
            <person name="Liu X."/>
            <person name="Yu X."/>
            <person name="Liu D.K."/>
            <person name="Tu X.D."/>
            <person name="Liu B."/>
            <person name="Hao Y."/>
            <person name="Liao X.Y."/>
            <person name="Jiang Y.T."/>
            <person name="Sun W.H."/>
            <person name="Chen J."/>
            <person name="Chen Y.Q."/>
            <person name="Ai Y."/>
            <person name="Zhai J.W."/>
            <person name="Wu S.S."/>
            <person name="Zhou Z."/>
            <person name="Hsiao Y.Y."/>
            <person name="Wu W.L."/>
            <person name="Chen Y.Y."/>
            <person name="Lin Y.F."/>
            <person name="Hsu J.L."/>
            <person name="Li C.Y."/>
            <person name="Wang Z.W."/>
            <person name="Zhao X."/>
            <person name="Zhong W.Y."/>
            <person name="Ma X.K."/>
            <person name="Ma L."/>
            <person name="Huang J."/>
            <person name="Chen G.Z."/>
            <person name="Huang M.Z."/>
            <person name="Huang L."/>
            <person name="Peng D.H."/>
            <person name="Luo Y.B."/>
            <person name="Zou S.Q."/>
            <person name="Chen S.P."/>
            <person name="Lan S."/>
            <person name="Tsai W.C."/>
            <person name="Van de Peer Y."/>
            <person name="Liu Z.J."/>
        </authorList>
    </citation>
    <scope>NUCLEOTIDE SEQUENCE [LARGE SCALE GENOMIC DNA]</scope>
    <source>
        <strain evidence="2">Lor287</strain>
    </source>
</reference>
<accession>A0AAP0AUB5</accession>
<comment type="caution">
    <text evidence="2">The sequence shown here is derived from an EMBL/GenBank/DDBJ whole genome shotgun (WGS) entry which is preliminary data.</text>
</comment>